<dbReference type="PANTHER" id="PTHR43300">
    <property type="entry name" value="ACETYLTRANSFERASE"/>
    <property type="match status" value="1"/>
</dbReference>
<dbReference type="NCBIfam" id="TIGR03308">
    <property type="entry name" value="phn_thr-fam"/>
    <property type="match status" value="1"/>
</dbReference>
<evidence type="ECO:0000256" key="1">
    <source>
        <dbReference type="ARBA" id="ARBA00007274"/>
    </source>
</evidence>
<dbReference type="Gene3D" id="2.160.10.10">
    <property type="entry name" value="Hexapeptide repeat proteins"/>
    <property type="match status" value="1"/>
</dbReference>
<sequence>MAAHDDRDLPAHVRKKRLGAKPLVHETAVVRDSRFGKFVKIGARTTVIETDFGDYSYAVNDAEIVYATIGKFVSIAALAGINPGNHPMERAAQAHFTYRSWQYFEDVPDEIAVFDRRREDRVTIGHDVWIGRAAIVLPGRTIGTGAVVAAGSVVTKDVAPYQIVGGNPARPIRDRFPPEIADRLLRLGWWDWEHRDLRRAVPDFRALSVEAFLDRWEALKPPIEDDPEPALP</sequence>
<dbReference type="Pfam" id="PF00132">
    <property type="entry name" value="Hexapep"/>
    <property type="match status" value="1"/>
</dbReference>
<dbReference type="EMBL" id="CP158568">
    <property type="protein sequence ID" value="XBY42803.1"/>
    <property type="molecule type" value="Genomic_DNA"/>
</dbReference>
<evidence type="ECO:0000313" key="2">
    <source>
        <dbReference type="EMBL" id="XBY42803.1"/>
    </source>
</evidence>
<dbReference type="RefSeq" id="WP_407047905.1">
    <property type="nucleotide sequence ID" value="NZ_CP158568.1"/>
</dbReference>
<dbReference type="InterPro" id="IPR011004">
    <property type="entry name" value="Trimer_LpxA-like_sf"/>
</dbReference>
<dbReference type="PANTHER" id="PTHR43300:SF11">
    <property type="entry name" value="ACETYLTRANSFERASE RV3034C-RELATED"/>
    <property type="match status" value="1"/>
</dbReference>
<dbReference type="CDD" id="cd03349">
    <property type="entry name" value="LbH_XAT"/>
    <property type="match status" value="1"/>
</dbReference>
<dbReference type="InterPro" id="IPR001451">
    <property type="entry name" value="Hexapep"/>
</dbReference>
<dbReference type="SUPFAM" id="SSF51161">
    <property type="entry name" value="Trimeric LpxA-like enzymes"/>
    <property type="match status" value="1"/>
</dbReference>
<dbReference type="AlphaFoldDB" id="A0AAU7X6X3"/>
<dbReference type="InterPro" id="IPR017694">
    <property type="entry name" value="Phosphonate_tfrase_rpt"/>
</dbReference>
<reference evidence="2" key="1">
    <citation type="submission" date="2024-06" db="EMBL/GenBank/DDBJ databases">
        <title>Methylostella associata gen. nov., sp. nov., a novel Ancalomicrobiaceae-affiliated facultatively methylotrophic bacteria that feed on methanotrophs of the genus Methylococcus.</title>
        <authorList>
            <person name="Saltykova V."/>
            <person name="Danilova O.V."/>
            <person name="Oshkin I.Y."/>
            <person name="Belova S.E."/>
            <person name="Pimenov N.V."/>
            <person name="Dedysh S.N."/>
        </authorList>
    </citation>
    <scope>NUCLEOTIDE SEQUENCE</scope>
    <source>
        <strain evidence="2">S20</strain>
    </source>
</reference>
<organism evidence="2">
    <name type="scientific">Methyloraptor flagellatus</name>
    <dbReference type="NCBI Taxonomy" id="3162530"/>
    <lineage>
        <taxon>Bacteria</taxon>
        <taxon>Pseudomonadati</taxon>
        <taxon>Pseudomonadota</taxon>
        <taxon>Alphaproteobacteria</taxon>
        <taxon>Hyphomicrobiales</taxon>
        <taxon>Ancalomicrobiaceae</taxon>
        <taxon>Methyloraptor</taxon>
    </lineage>
</organism>
<name>A0AAU7X6X3_9HYPH</name>
<comment type="similarity">
    <text evidence="1">Belongs to the transferase hexapeptide repeat family.</text>
</comment>
<gene>
    <name evidence="2" type="ORF">ABS361_11785</name>
</gene>
<protein>
    <submittedName>
        <fullName evidence="2">Chloramphenicol acetyltransferase</fullName>
    </submittedName>
</protein>
<proteinExistence type="inferred from homology"/>
<dbReference type="InterPro" id="IPR050179">
    <property type="entry name" value="Trans_hexapeptide_repeat"/>
</dbReference>
<accession>A0AAU7X6X3</accession>
<dbReference type="KEGG" id="mflg:ABS361_11785"/>